<feature type="compositionally biased region" description="Polar residues" evidence="6">
    <location>
        <begin position="426"/>
        <end position="448"/>
    </location>
</feature>
<dbReference type="PANTHER" id="PTHR10649">
    <property type="entry name" value="ARYL HYDROCARBON RECEPTOR"/>
    <property type="match status" value="1"/>
</dbReference>
<evidence type="ECO:0000256" key="6">
    <source>
        <dbReference type="SAM" id="MobiDB-lite"/>
    </source>
</evidence>
<feature type="compositionally biased region" description="Basic and acidic residues" evidence="6">
    <location>
        <begin position="383"/>
        <end position="393"/>
    </location>
</feature>
<keyword evidence="9" id="KW-0675">Receptor</keyword>
<dbReference type="PROSITE" id="PS50888">
    <property type="entry name" value="BHLH"/>
    <property type="match status" value="1"/>
</dbReference>
<dbReference type="Gene3D" id="3.30.450.20">
    <property type="entry name" value="PAS domain"/>
    <property type="match status" value="1"/>
</dbReference>
<evidence type="ECO:0000256" key="4">
    <source>
        <dbReference type="ARBA" id="ARBA00023163"/>
    </source>
</evidence>
<sequence length="714" mass="79408">MRLTMGAEKSNPSKRHRDRLNTELDHLASLLPFSPDIISKLDKLSVLRLSVSYLRVKSFFQALQETCIWSAPALSPEDHSYRGFPVQEGRLLLESLNGFALVVSAEGMIFYASATIVDYLGFHQTDVMHQNIYDYIHVDDRQDFCRQLHWAMDPPQVVFGQSPHADTDNTVLGKLLRAQEGGKGLPSEYSAFLTRCFICRVRCLLDSTSGFLTMQFQGKLKFLFGQKKKTPSGTALPPRLSLFCIVAPVLPSVTEMKMKSTFLKAKHRPDSVVMMDSRLIPKRKAKITCHLYGACLLLSFFGVGYNTDICLEGTAKEAKAVTSLCESELHPKLNYLAGRSNGENSISLFRGQTDRSHWARALARSSCLCLRGGPDLLDPKGASGDREEEDQKRILRRSPGTRGQRDMHKYSYGLETPVHLRHLNWSTQQRSQEGTTKLTRQPSKNEPSTCLVPHGSCVPYSGSQGMFSASNMASFRDSLDHPTGAYCSQMNRPLPDIHQGQVDPSTCHIPQGSLESRISLPGMQRFTARGFSTEDAKLPSLPVTIGTPCNPVLSLEVPIKMENESGPQDIVEASTTSCVWLGTSDMARRHLVSFPARMHLKTEPDYRQQVCTPHLGHGILGTNPHTVGSCREHAPLYSAHCTCLDPEPPHHLFMYSHNESQHPSLDQDCRAPIVKREPLDSPSWAAPGQVPRMFPKSASITVIPSKGSDRIFLP</sequence>
<dbReference type="Pfam" id="PF00010">
    <property type="entry name" value="HLH"/>
    <property type="match status" value="1"/>
</dbReference>
<dbReference type="SMART" id="SM00353">
    <property type="entry name" value="HLH"/>
    <property type="match status" value="1"/>
</dbReference>
<reference evidence="9 10" key="1">
    <citation type="submission" date="2024-08" db="EMBL/GenBank/DDBJ databases">
        <title>The draft genome of Apodemus speciosus.</title>
        <authorList>
            <person name="Nabeshima K."/>
            <person name="Suzuki S."/>
            <person name="Onuma M."/>
        </authorList>
    </citation>
    <scope>NUCLEOTIDE SEQUENCE [LARGE SCALE GENOMIC DNA]</scope>
    <source>
        <strain evidence="9">IB14-021</strain>
    </source>
</reference>
<dbReference type="SMART" id="SM00091">
    <property type="entry name" value="PAS"/>
    <property type="match status" value="1"/>
</dbReference>
<feature type="region of interest" description="Disordered" evidence="6">
    <location>
        <begin position="426"/>
        <end position="450"/>
    </location>
</feature>
<feature type="domain" description="PAS" evidence="7">
    <location>
        <begin position="90"/>
        <end position="155"/>
    </location>
</feature>
<evidence type="ECO:0000256" key="2">
    <source>
        <dbReference type="ARBA" id="ARBA00023015"/>
    </source>
</evidence>
<dbReference type="Pfam" id="PF00989">
    <property type="entry name" value="PAS"/>
    <property type="match status" value="1"/>
</dbReference>
<dbReference type="EMBL" id="BAAFST010000013">
    <property type="protein sequence ID" value="GAB1298373.1"/>
    <property type="molecule type" value="Genomic_DNA"/>
</dbReference>
<dbReference type="InterPro" id="IPR011598">
    <property type="entry name" value="bHLH_dom"/>
</dbReference>
<evidence type="ECO:0000313" key="10">
    <source>
        <dbReference type="Proteomes" id="UP001623349"/>
    </source>
</evidence>
<dbReference type="CDD" id="cd00130">
    <property type="entry name" value="PAS"/>
    <property type="match status" value="1"/>
</dbReference>
<evidence type="ECO:0000256" key="1">
    <source>
        <dbReference type="ARBA" id="ARBA00004123"/>
    </source>
</evidence>
<proteinExistence type="predicted"/>
<dbReference type="CDD" id="cd11435">
    <property type="entry name" value="bHLH-PAS_AhRR"/>
    <property type="match status" value="1"/>
</dbReference>
<keyword evidence="10" id="KW-1185">Reference proteome</keyword>
<comment type="caution">
    <text evidence="9">The sequence shown here is derived from an EMBL/GenBank/DDBJ whole genome shotgun (WGS) entry which is preliminary data.</text>
</comment>
<evidence type="ECO:0000256" key="3">
    <source>
        <dbReference type="ARBA" id="ARBA00023125"/>
    </source>
</evidence>
<dbReference type="InterPro" id="IPR000014">
    <property type="entry name" value="PAS"/>
</dbReference>
<dbReference type="InterPro" id="IPR036638">
    <property type="entry name" value="HLH_DNA-bd_sf"/>
</dbReference>
<keyword evidence="5" id="KW-0539">Nucleus</keyword>
<evidence type="ECO:0000256" key="5">
    <source>
        <dbReference type="ARBA" id="ARBA00023242"/>
    </source>
</evidence>
<dbReference type="SUPFAM" id="SSF55785">
    <property type="entry name" value="PYP-like sensor domain (PAS domain)"/>
    <property type="match status" value="1"/>
</dbReference>
<evidence type="ECO:0000259" key="8">
    <source>
        <dbReference type="PROSITE" id="PS50888"/>
    </source>
</evidence>
<evidence type="ECO:0000259" key="7">
    <source>
        <dbReference type="PROSITE" id="PS50112"/>
    </source>
</evidence>
<dbReference type="InterPro" id="IPR035965">
    <property type="entry name" value="PAS-like_dom_sf"/>
</dbReference>
<dbReference type="Gene3D" id="4.10.280.10">
    <property type="entry name" value="Helix-loop-helix DNA-binding domain"/>
    <property type="match status" value="1"/>
</dbReference>
<feature type="domain" description="BHLH" evidence="8">
    <location>
        <begin position="4"/>
        <end position="57"/>
    </location>
</feature>
<evidence type="ECO:0000313" key="9">
    <source>
        <dbReference type="EMBL" id="GAB1298373.1"/>
    </source>
</evidence>
<comment type="subcellular location">
    <subcellularLocation>
        <location evidence="1">Nucleus</location>
    </subcellularLocation>
</comment>
<name>A0ABQ0FGK3_APOSI</name>
<dbReference type="PROSITE" id="PS50112">
    <property type="entry name" value="PAS"/>
    <property type="match status" value="1"/>
</dbReference>
<keyword evidence="2" id="KW-0805">Transcription regulation</keyword>
<protein>
    <submittedName>
        <fullName evidence="9">Aryl hydrocarbon receptor repressor</fullName>
    </submittedName>
</protein>
<dbReference type="InterPro" id="IPR013767">
    <property type="entry name" value="PAS_fold"/>
</dbReference>
<organism evidence="9 10">
    <name type="scientific">Apodemus speciosus</name>
    <name type="common">Large Japanese field mouse</name>
    <dbReference type="NCBI Taxonomy" id="105296"/>
    <lineage>
        <taxon>Eukaryota</taxon>
        <taxon>Metazoa</taxon>
        <taxon>Chordata</taxon>
        <taxon>Craniata</taxon>
        <taxon>Vertebrata</taxon>
        <taxon>Euteleostomi</taxon>
        <taxon>Mammalia</taxon>
        <taxon>Eutheria</taxon>
        <taxon>Euarchontoglires</taxon>
        <taxon>Glires</taxon>
        <taxon>Rodentia</taxon>
        <taxon>Myomorpha</taxon>
        <taxon>Muroidea</taxon>
        <taxon>Muridae</taxon>
        <taxon>Murinae</taxon>
        <taxon>Apodemus</taxon>
    </lineage>
</organism>
<accession>A0ABQ0FGK3</accession>
<dbReference type="PANTHER" id="PTHR10649:SF3">
    <property type="entry name" value="ARYL HYDROCARBON RECEPTOR REPRESSOR"/>
    <property type="match status" value="1"/>
</dbReference>
<keyword evidence="3" id="KW-0238">DNA-binding</keyword>
<dbReference type="SUPFAM" id="SSF47459">
    <property type="entry name" value="HLH, helix-loop-helix DNA-binding domain"/>
    <property type="match status" value="1"/>
</dbReference>
<dbReference type="InterPro" id="IPR039092">
    <property type="entry name" value="AHRR_bHLH"/>
</dbReference>
<dbReference type="InterPro" id="IPR039091">
    <property type="entry name" value="AHR/AHRR"/>
</dbReference>
<keyword evidence="4" id="KW-0804">Transcription</keyword>
<gene>
    <name evidence="9" type="ORF">APTSU1_001360900</name>
</gene>
<dbReference type="Proteomes" id="UP001623349">
    <property type="component" value="Unassembled WGS sequence"/>
</dbReference>
<feature type="region of interest" description="Disordered" evidence="6">
    <location>
        <begin position="378"/>
        <end position="408"/>
    </location>
</feature>